<proteinExistence type="predicted"/>
<accession>A0A0L0FC91</accession>
<reference evidence="1 2" key="1">
    <citation type="submission" date="2011-02" db="EMBL/GenBank/DDBJ databases">
        <title>The Genome Sequence of Sphaeroforma arctica JP610.</title>
        <authorList>
            <consortium name="The Broad Institute Genome Sequencing Platform"/>
            <person name="Russ C."/>
            <person name="Cuomo C."/>
            <person name="Young S.K."/>
            <person name="Zeng Q."/>
            <person name="Gargeya S."/>
            <person name="Alvarado L."/>
            <person name="Berlin A."/>
            <person name="Chapman S.B."/>
            <person name="Chen Z."/>
            <person name="Freedman E."/>
            <person name="Gellesch M."/>
            <person name="Goldberg J."/>
            <person name="Griggs A."/>
            <person name="Gujja S."/>
            <person name="Heilman E."/>
            <person name="Heiman D."/>
            <person name="Howarth C."/>
            <person name="Mehta T."/>
            <person name="Neiman D."/>
            <person name="Pearson M."/>
            <person name="Roberts A."/>
            <person name="Saif S."/>
            <person name="Shea T."/>
            <person name="Shenoy N."/>
            <person name="Sisk P."/>
            <person name="Stolte C."/>
            <person name="Sykes S."/>
            <person name="White J."/>
            <person name="Yandava C."/>
            <person name="Burger G."/>
            <person name="Gray M.W."/>
            <person name="Holland P.W.H."/>
            <person name="King N."/>
            <person name="Lang F.B.F."/>
            <person name="Roger A.J."/>
            <person name="Ruiz-Trillo I."/>
            <person name="Haas B."/>
            <person name="Nusbaum C."/>
            <person name="Birren B."/>
        </authorList>
    </citation>
    <scope>NUCLEOTIDE SEQUENCE [LARGE SCALE GENOMIC DNA]</scope>
    <source>
        <strain evidence="1 2">JP610</strain>
    </source>
</reference>
<organism evidence="1 2">
    <name type="scientific">Sphaeroforma arctica JP610</name>
    <dbReference type="NCBI Taxonomy" id="667725"/>
    <lineage>
        <taxon>Eukaryota</taxon>
        <taxon>Ichthyosporea</taxon>
        <taxon>Ichthyophonida</taxon>
        <taxon>Sphaeroforma</taxon>
    </lineage>
</organism>
<feature type="non-terminal residue" evidence="1">
    <location>
        <position position="84"/>
    </location>
</feature>
<dbReference type="RefSeq" id="XP_014148287.1">
    <property type="nucleotide sequence ID" value="XM_014292812.1"/>
</dbReference>
<protein>
    <submittedName>
        <fullName evidence="1">Uncharacterized protein</fullName>
    </submittedName>
</protein>
<dbReference type="Proteomes" id="UP000054560">
    <property type="component" value="Unassembled WGS sequence"/>
</dbReference>
<evidence type="ECO:0000313" key="2">
    <source>
        <dbReference type="Proteomes" id="UP000054560"/>
    </source>
</evidence>
<dbReference type="AlphaFoldDB" id="A0A0L0FC91"/>
<dbReference type="GeneID" id="25913570"/>
<dbReference type="EMBL" id="KQ244461">
    <property type="protein sequence ID" value="KNC74385.1"/>
    <property type="molecule type" value="Genomic_DNA"/>
</dbReference>
<keyword evidence="2" id="KW-1185">Reference proteome</keyword>
<gene>
    <name evidence="1" type="ORF">SARC_13066</name>
</gene>
<evidence type="ECO:0000313" key="1">
    <source>
        <dbReference type="EMBL" id="KNC74385.1"/>
    </source>
</evidence>
<sequence>VSRTAKEIQESFRTDVLYWDDTVELGLKVYPSDEKIYTFLGNTIDPDFVDNPKVKAYVDKYNLSSAYEEIQMVRNGTSGDSQVE</sequence>
<name>A0A0L0FC91_9EUKA</name>
<feature type="non-terminal residue" evidence="1">
    <location>
        <position position="1"/>
    </location>
</feature>